<dbReference type="OrthoDB" id="2749714at2759"/>
<dbReference type="Proteomes" id="UP000053593">
    <property type="component" value="Unassembled WGS sequence"/>
</dbReference>
<proteinExistence type="predicted"/>
<dbReference type="AlphaFoldDB" id="A0A0D0CBJ0"/>
<sequence>MKTTLDRWENHSSRYPLTPVQKAKLEQYKTQYAQVHTQLEAAYNRRVENGTSSLNTILAAVEKMDAKGVELQKLSTELSQKLAEAEALKAQRLNHVDSNVSIPSKRRRLSSGYEDASSTSPLLAQTKEINELHVTLKSIAERVSTVENNITAQETEVREVMLAYTHDRAQAKDAGELAANPLEARVNDIHEETNRIGEELSEVSEWVAEAINENAKDEDEFHSLLQKKDEQEEVIRSLLVRVEEHGNTRTKDKDEIKALSATLKAYCDKPVSPPSSPFDPKAVIDDMKDQITQLVHNAVKPHIEGARSALAEDLQKYDSELYSMLWSKLSLTNKVIAAVSEATKQPPAT</sequence>
<accession>A0A0D0CBJ0</accession>
<name>A0A0D0CBJ0_9AGAR</name>
<evidence type="ECO:0000313" key="2">
    <source>
        <dbReference type="Proteomes" id="UP000053593"/>
    </source>
</evidence>
<gene>
    <name evidence="1" type="ORF">GYMLUDRAFT_245057</name>
</gene>
<evidence type="ECO:0000313" key="1">
    <source>
        <dbReference type="EMBL" id="KIK59859.1"/>
    </source>
</evidence>
<reference evidence="1 2" key="1">
    <citation type="submission" date="2014-04" db="EMBL/GenBank/DDBJ databases">
        <title>Evolutionary Origins and Diversification of the Mycorrhizal Mutualists.</title>
        <authorList>
            <consortium name="DOE Joint Genome Institute"/>
            <consortium name="Mycorrhizal Genomics Consortium"/>
            <person name="Kohler A."/>
            <person name="Kuo A."/>
            <person name="Nagy L.G."/>
            <person name="Floudas D."/>
            <person name="Copeland A."/>
            <person name="Barry K.W."/>
            <person name="Cichocki N."/>
            <person name="Veneault-Fourrey C."/>
            <person name="LaButti K."/>
            <person name="Lindquist E.A."/>
            <person name="Lipzen A."/>
            <person name="Lundell T."/>
            <person name="Morin E."/>
            <person name="Murat C."/>
            <person name="Riley R."/>
            <person name="Ohm R."/>
            <person name="Sun H."/>
            <person name="Tunlid A."/>
            <person name="Henrissat B."/>
            <person name="Grigoriev I.V."/>
            <person name="Hibbett D.S."/>
            <person name="Martin F."/>
        </authorList>
    </citation>
    <scope>NUCLEOTIDE SEQUENCE [LARGE SCALE GENOMIC DNA]</scope>
    <source>
        <strain evidence="1 2">FD-317 M1</strain>
    </source>
</reference>
<organism evidence="1 2">
    <name type="scientific">Collybiopsis luxurians FD-317 M1</name>
    <dbReference type="NCBI Taxonomy" id="944289"/>
    <lineage>
        <taxon>Eukaryota</taxon>
        <taxon>Fungi</taxon>
        <taxon>Dikarya</taxon>
        <taxon>Basidiomycota</taxon>
        <taxon>Agaricomycotina</taxon>
        <taxon>Agaricomycetes</taxon>
        <taxon>Agaricomycetidae</taxon>
        <taxon>Agaricales</taxon>
        <taxon>Marasmiineae</taxon>
        <taxon>Omphalotaceae</taxon>
        <taxon>Collybiopsis</taxon>
        <taxon>Collybiopsis luxurians</taxon>
    </lineage>
</organism>
<dbReference type="HOGENOM" id="CLU_794665_0_0_1"/>
<dbReference type="EMBL" id="KN834778">
    <property type="protein sequence ID" value="KIK59859.1"/>
    <property type="molecule type" value="Genomic_DNA"/>
</dbReference>
<protein>
    <submittedName>
        <fullName evidence="1">Uncharacterized protein</fullName>
    </submittedName>
</protein>
<keyword evidence="2" id="KW-1185">Reference proteome</keyword>